<feature type="compositionally biased region" description="Basic and acidic residues" evidence="2">
    <location>
        <begin position="32"/>
        <end position="52"/>
    </location>
</feature>
<feature type="non-terminal residue" evidence="4">
    <location>
        <position position="884"/>
    </location>
</feature>
<feature type="non-terminal residue" evidence="4">
    <location>
        <position position="1"/>
    </location>
</feature>
<feature type="compositionally biased region" description="Basic and acidic residues" evidence="2">
    <location>
        <begin position="300"/>
        <end position="312"/>
    </location>
</feature>
<dbReference type="Proteomes" id="UP000582182">
    <property type="component" value="Unassembled WGS sequence"/>
</dbReference>
<comment type="caution">
    <text evidence="4">The sequence shown here is derived from an EMBL/GenBank/DDBJ whole genome shotgun (WGS) entry which is preliminary data.</text>
</comment>
<dbReference type="Pfam" id="PF25412">
    <property type="entry name" value="zf-C2H2_ZNF592"/>
    <property type="match status" value="1"/>
</dbReference>
<dbReference type="EMBL" id="VZTY01035488">
    <property type="protein sequence ID" value="NXU59698.1"/>
    <property type="molecule type" value="Genomic_DNA"/>
</dbReference>
<keyword evidence="5" id="KW-1185">Reference proteome</keyword>
<feature type="domain" description="C2H2-type" evidence="3">
    <location>
        <begin position="765"/>
        <end position="792"/>
    </location>
</feature>
<evidence type="ECO:0000313" key="4">
    <source>
        <dbReference type="EMBL" id="NXU59698.1"/>
    </source>
</evidence>
<feature type="compositionally biased region" description="Basic and acidic residues" evidence="2">
    <location>
        <begin position="194"/>
        <end position="204"/>
    </location>
</feature>
<dbReference type="GO" id="GO:0008270">
    <property type="term" value="F:zinc ion binding"/>
    <property type="evidence" value="ECO:0007669"/>
    <property type="project" value="UniProtKB-KW"/>
</dbReference>
<dbReference type="Gene3D" id="3.30.160.60">
    <property type="entry name" value="Classic Zinc Finger"/>
    <property type="match status" value="3"/>
</dbReference>
<gene>
    <name evidence="4" type="primary">Znf532_1</name>
    <name evidence="4" type="ORF">TURVEL_R10307</name>
</gene>
<feature type="compositionally biased region" description="Basic and acidic residues" evidence="2">
    <location>
        <begin position="102"/>
        <end position="114"/>
    </location>
</feature>
<feature type="domain" description="C2H2-type" evidence="3">
    <location>
        <begin position="852"/>
        <end position="880"/>
    </location>
</feature>
<dbReference type="InterPro" id="IPR045914">
    <property type="entry name" value="Zn532-like"/>
</dbReference>
<protein>
    <submittedName>
        <fullName evidence="4">ZN532 protein</fullName>
    </submittedName>
</protein>
<evidence type="ECO:0000313" key="5">
    <source>
        <dbReference type="Proteomes" id="UP000582182"/>
    </source>
</evidence>
<feature type="compositionally biased region" description="Basic and acidic residues" evidence="2">
    <location>
        <begin position="279"/>
        <end position="288"/>
    </location>
</feature>
<feature type="region of interest" description="Disordered" evidence="2">
    <location>
        <begin position="184"/>
        <end position="205"/>
    </location>
</feature>
<proteinExistence type="predicted"/>
<feature type="domain" description="C2H2-type" evidence="3">
    <location>
        <begin position="611"/>
        <end position="629"/>
    </location>
</feature>
<keyword evidence="1" id="KW-0863">Zinc-finger</keyword>
<sequence length="884" mass="93686">VTMGDMKTPDFDDLLAAFDIPDMVDPKAAIESGHEEQESHMKASGHPEEESHAPSSSDGGVSVIVKNVRTIDSSDGLDKEGHHATGNGLHNGFLTSTSLDGYAKEEPKSLKDEGSASEAPLKDSAFNQFSPISSAEEFDDDEKIEVDDPPDKEELRGSFRANVLAGAVSQQDYDKLKALGGDNLIKSGIPSTGEKNKAAKREAETNSIHLGVYEPFKARKAEDKLLKDGPEKLLESRVLDGIPPAPETNLSSVSQSKAKSSAKLSSCIAAIAALSAKKAATDSSRDVQPHSGDSSPLPKELTESPRAVEKSPESQSVLDSKKPPVKAPDSPRSICSENSSRGSPASPAGSTPAIPKVRIKTIKTSSGEIKRTVTRVLPEVDLDCGKKPEQAASLVTSPLSSPPRAPLPPAVVSGTVGSAELAPKQVTIKPVATAFLPVSAVKTAGSQVINLKLANNTTVKATVISAASVQSASSAIIKAANAIQQQTVVVPASSLASAKLVPKTVHLANLNLLPQPAQGSSELRQVLAKPQQQQLKQAIISAASSSSSSSCSSSSSQPSKKVSRVQVVSSLQSSVVEAFNKVLSSVNPVPVYVPNLSPPAQAGIALPSRGYKCLECGDSFALEKSLTQHYERRSVRIEVTCNHCTKNLVFYNKCSLLSHARGHKEKGVVMQCSHLILKPVPADQMIASSPSPAASSALHKAQPGGTGTVISAPASTPVAPAMPLDEDPSRLCRHSLKCLECSEVFQEETALATHFQQAADTNGQKTCNICQMLLPNQCSFASHQRIHQHKSPYTCPECGAICRSVHFQTHVTKNCLHYTRRVGFRCLHCNVVYSEVAALKSHIQGSHCEVFYKCPICPMAFKSAPSTHSHAYTQHPGIKIGEPK</sequence>
<dbReference type="SMART" id="SM00355">
    <property type="entry name" value="ZnF_C2H2"/>
    <property type="match status" value="7"/>
</dbReference>
<keyword evidence="1" id="KW-0862">Zinc</keyword>
<accession>A0A7L3M3X5</accession>
<evidence type="ECO:0000259" key="3">
    <source>
        <dbReference type="PROSITE" id="PS50157"/>
    </source>
</evidence>
<feature type="region of interest" description="Disordered" evidence="2">
    <location>
        <begin position="278"/>
        <end position="358"/>
    </location>
</feature>
<dbReference type="InterPro" id="IPR013087">
    <property type="entry name" value="Znf_C2H2_type"/>
</dbReference>
<dbReference type="PROSITE" id="PS50157">
    <property type="entry name" value="ZINC_FINGER_C2H2_2"/>
    <property type="match status" value="3"/>
</dbReference>
<feature type="region of interest" description="Disordered" evidence="2">
    <location>
        <begin position="235"/>
        <end position="257"/>
    </location>
</feature>
<name>A0A7L3M3X5_9CHAR</name>
<evidence type="ECO:0000256" key="1">
    <source>
        <dbReference type="PROSITE-ProRule" id="PRU00042"/>
    </source>
</evidence>
<dbReference type="PANTHER" id="PTHR47222">
    <property type="entry name" value="ZINC FINGER PROTEIN 532-RELATED"/>
    <property type="match status" value="1"/>
</dbReference>
<organism evidence="4 5">
    <name type="scientific">Turnix velox</name>
    <name type="common">Little buttonquail</name>
    <dbReference type="NCBI Taxonomy" id="2529409"/>
    <lineage>
        <taxon>Eukaryota</taxon>
        <taxon>Metazoa</taxon>
        <taxon>Chordata</taxon>
        <taxon>Craniata</taxon>
        <taxon>Vertebrata</taxon>
        <taxon>Euteleostomi</taxon>
        <taxon>Archelosauria</taxon>
        <taxon>Archosauria</taxon>
        <taxon>Dinosauria</taxon>
        <taxon>Saurischia</taxon>
        <taxon>Theropoda</taxon>
        <taxon>Coelurosauria</taxon>
        <taxon>Aves</taxon>
        <taxon>Neognathae</taxon>
        <taxon>Neoaves</taxon>
        <taxon>Charadriiformes</taxon>
        <taxon>Turnicidae</taxon>
        <taxon>Turnix</taxon>
    </lineage>
</organism>
<evidence type="ECO:0000256" key="2">
    <source>
        <dbReference type="SAM" id="MobiDB-lite"/>
    </source>
</evidence>
<dbReference type="PROSITE" id="PS00028">
    <property type="entry name" value="ZINC_FINGER_C2H2_1"/>
    <property type="match status" value="3"/>
</dbReference>
<dbReference type="PANTHER" id="PTHR47222:SF3">
    <property type="entry name" value="ZINC FINGER PROTEIN 532"/>
    <property type="match status" value="1"/>
</dbReference>
<feature type="compositionally biased region" description="Low complexity" evidence="2">
    <location>
        <begin position="339"/>
        <end position="353"/>
    </location>
</feature>
<reference evidence="4 5" key="1">
    <citation type="submission" date="2019-09" db="EMBL/GenBank/DDBJ databases">
        <title>Bird 10,000 Genomes (B10K) Project - Family phase.</title>
        <authorList>
            <person name="Zhang G."/>
        </authorList>
    </citation>
    <scope>NUCLEOTIDE SEQUENCE [LARGE SCALE GENOMIC DNA]</scope>
    <source>
        <strain evidence="4">B10K-DU-029-46</strain>
    </source>
</reference>
<keyword evidence="1" id="KW-0479">Metal-binding</keyword>
<dbReference type="InterPro" id="IPR057356">
    <property type="entry name" value="Znf-C2H2_ZNF592"/>
</dbReference>
<feature type="compositionally biased region" description="Acidic residues" evidence="2">
    <location>
        <begin position="136"/>
        <end position="151"/>
    </location>
</feature>
<dbReference type="AlphaFoldDB" id="A0A7L3M3X5"/>
<feature type="region of interest" description="Disordered" evidence="2">
    <location>
        <begin position="26"/>
        <end position="157"/>
    </location>
</feature>
<dbReference type="OrthoDB" id="8856548at2759"/>